<proteinExistence type="inferred from homology"/>
<evidence type="ECO:0000256" key="1">
    <source>
        <dbReference type="ARBA" id="ARBA00008894"/>
    </source>
</evidence>
<dbReference type="InterPro" id="IPR036388">
    <property type="entry name" value="WH-like_DNA-bd_sf"/>
</dbReference>
<dbReference type="InterPro" id="IPR042197">
    <property type="entry name" value="Apaf_helical"/>
</dbReference>
<dbReference type="Pfam" id="PF23559">
    <property type="entry name" value="WHD_DRP"/>
    <property type="match status" value="1"/>
</dbReference>
<dbReference type="EMBL" id="JAGGNH010000009">
    <property type="protein sequence ID" value="KAJ0962555.1"/>
    <property type="molecule type" value="Genomic_DNA"/>
</dbReference>
<dbReference type="SUPFAM" id="SSF52540">
    <property type="entry name" value="P-loop containing nucleoside triphosphate hydrolases"/>
    <property type="match status" value="1"/>
</dbReference>
<dbReference type="PANTHER" id="PTHR36766">
    <property type="entry name" value="PLANT BROAD-SPECTRUM MILDEW RESISTANCE PROTEIN RPW8"/>
    <property type="match status" value="1"/>
</dbReference>
<dbReference type="GO" id="GO:0043531">
    <property type="term" value="F:ADP binding"/>
    <property type="evidence" value="ECO:0007669"/>
    <property type="project" value="InterPro"/>
</dbReference>
<dbReference type="InterPro" id="IPR058922">
    <property type="entry name" value="WHD_DRP"/>
</dbReference>
<feature type="domain" description="NB-ARC" evidence="7">
    <location>
        <begin position="198"/>
        <end position="360"/>
    </location>
</feature>
<dbReference type="Gene3D" id="3.40.50.300">
    <property type="entry name" value="P-loop containing nucleotide triphosphate hydrolases"/>
    <property type="match status" value="1"/>
</dbReference>
<comment type="similarity">
    <text evidence="1">Belongs to the disease resistance NB-LRR family.</text>
</comment>
<dbReference type="SUPFAM" id="SSF52058">
    <property type="entry name" value="L domain-like"/>
    <property type="match status" value="2"/>
</dbReference>
<dbReference type="GO" id="GO:0006952">
    <property type="term" value="P:defense response"/>
    <property type="evidence" value="ECO:0007669"/>
    <property type="project" value="UniProtKB-KW"/>
</dbReference>
<evidence type="ECO:0000313" key="12">
    <source>
        <dbReference type="Proteomes" id="UP001085076"/>
    </source>
</evidence>
<dbReference type="Gene3D" id="1.20.5.4130">
    <property type="match status" value="1"/>
</dbReference>
<dbReference type="Gene3D" id="1.10.10.10">
    <property type="entry name" value="Winged helix-like DNA-binding domain superfamily/Winged helix DNA-binding domain"/>
    <property type="match status" value="1"/>
</dbReference>
<dbReference type="GO" id="GO:0005524">
    <property type="term" value="F:ATP binding"/>
    <property type="evidence" value="ECO:0007669"/>
    <property type="project" value="UniProtKB-KW"/>
</dbReference>
<evidence type="ECO:0000256" key="5">
    <source>
        <dbReference type="ARBA" id="ARBA00022821"/>
    </source>
</evidence>
<comment type="caution">
    <text evidence="11">The sequence shown here is derived from an EMBL/GenBank/DDBJ whole genome shotgun (WGS) entry which is preliminary data.</text>
</comment>
<dbReference type="Pfam" id="PF18052">
    <property type="entry name" value="Rx_N"/>
    <property type="match status" value="1"/>
</dbReference>
<protein>
    <submittedName>
        <fullName evidence="11">Uncharacterized protein</fullName>
    </submittedName>
</protein>
<keyword evidence="5" id="KW-0611">Plant defense</keyword>
<name>A0A9D5BXJ7_9LILI</name>
<dbReference type="GO" id="GO:0051707">
    <property type="term" value="P:response to other organism"/>
    <property type="evidence" value="ECO:0007669"/>
    <property type="project" value="UniProtKB-ARBA"/>
</dbReference>
<dbReference type="Pfam" id="PF00931">
    <property type="entry name" value="NB-ARC"/>
    <property type="match status" value="1"/>
</dbReference>
<dbReference type="PANTHER" id="PTHR36766:SF40">
    <property type="entry name" value="DISEASE RESISTANCE PROTEIN RGA3"/>
    <property type="match status" value="1"/>
</dbReference>
<dbReference type="Gene3D" id="3.80.10.10">
    <property type="entry name" value="Ribonuclease Inhibitor"/>
    <property type="match status" value="4"/>
</dbReference>
<dbReference type="InterPro" id="IPR041118">
    <property type="entry name" value="Rx_N"/>
</dbReference>
<reference evidence="11" key="2">
    <citation type="journal article" date="2022" name="Hortic Res">
        <title>The genome of Dioscorea zingiberensis sheds light on the biosynthesis, origin and evolution of the medicinally important diosgenin saponins.</title>
        <authorList>
            <person name="Li Y."/>
            <person name="Tan C."/>
            <person name="Li Z."/>
            <person name="Guo J."/>
            <person name="Li S."/>
            <person name="Chen X."/>
            <person name="Wang C."/>
            <person name="Dai X."/>
            <person name="Yang H."/>
            <person name="Song W."/>
            <person name="Hou L."/>
            <person name="Xu J."/>
            <person name="Tong Z."/>
            <person name="Xu A."/>
            <person name="Yuan X."/>
            <person name="Wang W."/>
            <person name="Yang Q."/>
            <person name="Chen L."/>
            <person name="Sun Z."/>
            <person name="Wang K."/>
            <person name="Pan B."/>
            <person name="Chen J."/>
            <person name="Bao Y."/>
            <person name="Liu F."/>
            <person name="Qi X."/>
            <person name="Gang D.R."/>
            <person name="Wen J."/>
            <person name="Li J."/>
        </authorList>
    </citation>
    <scope>NUCLEOTIDE SEQUENCE</scope>
    <source>
        <strain evidence="11">Dzin_1.0</strain>
    </source>
</reference>
<dbReference type="InterPro" id="IPR056789">
    <property type="entry name" value="LRR_R13L1-DRL21"/>
</dbReference>
<gene>
    <name evidence="11" type="ORF">J5N97_027677</name>
</gene>
<dbReference type="InterPro" id="IPR027417">
    <property type="entry name" value="P-loop_NTPase"/>
</dbReference>
<keyword evidence="3" id="KW-0677">Repeat</keyword>
<organism evidence="11 12">
    <name type="scientific">Dioscorea zingiberensis</name>
    <dbReference type="NCBI Taxonomy" id="325984"/>
    <lineage>
        <taxon>Eukaryota</taxon>
        <taxon>Viridiplantae</taxon>
        <taxon>Streptophyta</taxon>
        <taxon>Embryophyta</taxon>
        <taxon>Tracheophyta</taxon>
        <taxon>Spermatophyta</taxon>
        <taxon>Magnoliopsida</taxon>
        <taxon>Liliopsida</taxon>
        <taxon>Dioscoreales</taxon>
        <taxon>Dioscoreaceae</taxon>
        <taxon>Dioscorea</taxon>
    </lineage>
</organism>
<accession>A0A9D5BXJ7</accession>
<dbReference type="InterPro" id="IPR002182">
    <property type="entry name" value="NB-ARC"/>
</dbReference>
<keyword evidence="12" id="KW-1185">Reference proteome</keyword>
<evidence type="ECO:0000256" key="6">
    <source>
        <dbReference type="ARBA" id="ARBA00022840"/>
    </source>
</evidence>
<dbReference type="OrthoDB" id="785704at2759"/>
<sequence length="1310" mass="147722">MAEAAALAVTGWFVAPLISKLVLKGLSMFKNSMKGELENLQITVPQIKQVIEKAEMLGREDEQLMVWLRELHDAAYEAENLLDEYDYELLERQFAKGKLTKAVASPPLSFLSNASFRSKLKKSLEKLDKIASRVHTFTNMLGGVSNASSLDDETMFVTGSVPTEPHIFGRDAERDRILDLLINNHVVASESDHDIRDVLVLPIVGVGGVGKTTLAQDIYNNPKIIAHFPTRMWIHTPQNFDEIIITRRMVESVHQDACPAIDNFATLQQRLQEGLYEKRFLLVLDDVWYDEKQSEYVNRERWRKLLSPLRHAVQGSVVLITSRIDLVAMTFGNAMKPIKLVGLNENDCSSLFNRYAFEAAACGQQRPHENDDHMMEIGREIVRKIVDRLGGLPLAAKVLGGMLRNKHDVEEWNKVLSIDIWDDITRVLILSYKRLPPLLRQCVAHHGLYPKGSKFSGDYLVRAWIAEGFISTQQDEQKSGKIVEDIGSECLNQLVFRSFLQRTHDGLFMLHDLMHDVADSVSRHECTIIQEGEKKDIPLTTKHLCIHVEDLKEYKENICRLRNLRTLFVLSASESEFTLDHGVLNSILNKSKRLRTLDLHGCRIDKLPNSIGDLKHLRFLDLSGCTVKILPKSLHRLYHLLYLDLSECNFDSVPEDLSELVNLRHLEADGTTLSMIPNLGRLTALQELKEFHVKKKKGHEAGQLKNLANLRGALHIMNLENLSSTTEANEANLHRKRHLRKVRLEWDKRDTTSNFDSVETVLDGFQPPPHITFLGIKEYAGSRPPVWMQPNLLCRSSLHTLILENCVNLTRLPPLGQLFPHLHELRLKGCHLIRYLPYLPPSLITLELDHLVFLALLTEEELKISSTDGPQLEQVLEKSELLKGDSVIDSLAQNQNRIVNVGEIMSWLENGNPVHNPSKTVLSNIINRVFLVKFGGLSEKLKMPLDVGNAQQLPSSLQHLDLSGISVDGATLSECLSRLHSLASLKLIGCMCIISLPSREVLRNLRRLQEVIIFYCKMLISVGGLAALPSLEKLTIIQCPNLMTVVPSDDHHQSHGALLPVSLTHLTIIDCGFLDSHMVRCLMGLTRLSELSLFKCQNMTSLPTAEELIHLTSLKYLRIVECDQLVSVGGLHVLLSSLLLLTVIKCPGLFSTLKSAADIATDPDVDALSPPHGLMSSLHLAVDNLSLLPVLLSRKGLESLTHLSVARSSQNTAFTREQEEWFQFQYLPSLHTLMFYWCERLPSLPSNLTSLTCLKSLCITHCPQVSSLPSLPMSLEFLTMEECHPELVQRCREGGLDWDLIKHIPCIYFI</sequence>
<evidence type="ECO:0000259" key="7">
    <source>
        <dbReference type="Pfam" id="PF00931"/>
    </source>
</evidence>
<evidence type="ECO:0000259" key="10">
    <source>
        <dbReference type="Pfam" id="PF25019"/>
    </source>
</evidence>
<keyword evidence="6" id="KW-0067">ATP-binding</keyword>
<dbReference type="Gene3D" id="1.10.8.430">
    <property type="entry name" value="Helical domain of apoptotic protease-activating factors"/>
    <property type="match status" value="1"/>
</dbReference>
<evidence type="ECO:0000256" key="4">
    <source>
        <dbReference type="ARBA" id="ARBA00022741"/>
    </source>
</evidence>
<evidence type="ECO:0000256" key="3">
    <source>
        <dbReference type="ARBA" id="ARBA00022737"/>
    </source>
</evidence>
<dbReference type="InterPro" id="IPR032675">
    <property type="entry name" value="LRR_dom_sf"/>
</dbReference>
<evidence type="ECO:0000256" key="2">
    <source>
        <dbReference type="ARBA" id="ARBA00022614"/>
    </source>
</evidence>
<dbReference type="SUPFAM" id="SSF52047">
    <property type="entry name" value="RNI-like"/>
    <property type="match status" value="1"/>
</dbReference>
<dbReference type="PRINTS" id="PR00364">
    <property type="entry name" value="DISEASERSIST"/>
</dbReference>
<dbReference type="Pfam" id="PF25019">
    <property type="entry name" value="LRR_R13L1-DRL21"/>
    <property type="match status" value="1"/>
</dbReference>
<evidence type="ECO:0000313" key="11">
    <source>
        <dbReference type="EMBL" id="KAJ0962555.1"/>
    </source>
</evidence>
<feature type="domain" description="Disease resistance protein winged helix" evidence="9">
    <location>
        <begin position="448"/>
        <end position="518"/>
    </location>
</feature>
<dbReference type="Proteomes" id="UP001085076">
    <property type="component" value="Miscellaneous, Linkage group lg09"/>
</dbReference>
<evidence type="ECO:0000259" key="8">
    <source>
        <dbReference type="Pfam" id="PF18052"/>
    </source>
</evidence>
<keyword evidence="4" id="KW-0547">Nucleotide-binding</keyword>
<keyword evidence="2" id="KW-0433">Leucine-rich repeat</keyword>
<evidence type="ECO:0000259" key="9">
    <source>
        <dbReference type="Pfam" id="PF23559"/>
    </source>
</evidence>
<reference evidence="11" key="1">
    <citation type="submission" date="2021-03" db="EMBL/GenBank/DDBJ databases">
        <authorList>
            <person name="Li Z."/>
            <person name="Yang C."/>
        </authorList>
    </citation>
    <scope>NUCLEOTIDE SEQUENCE</scope>
    <source>
        <strain evidence="11">Dzin_1.0</strain>
        <tissue evidence="11">Leaf</tissue>
    </source>
</reference>
<feature type="domain" description="Disease resistance N-terminal" evidence="8">
    <location>
        <begin position="28"/>
        <end position="98"/>
    </location>
</feature>
<feature type="domain" description="R13L1/DRL21-like LRR repeat region" evidence="10">
    <location>
        <begin position="703"/>
        <end position="830"/>
    </location>
</feature>